<evidence type="ECO:0000313" key="1">
    <source>
        <dbReference type="EMBL" id="ACI12452.1"/>
    </source>
</evidence>
<protein>
    <recommendedName>
        <fullName evidence="3">Minor tail protein</fullName>
    </recommendedName>
</protein>
<evidence type="ECO:0008006" key="3">
    <source>
        <dbReference type="Google" id="ProtNLM"/>
    </source>
</evidence>
<dbReference type="EMBL" id="FJ174691">
    <property type="protein sequence ID" value="ACI12452.1"/>
    <property type="molecule type" value="Genomic_DNA"/>
</dbReference>
<proteinExistence type="predicted"/>
<dbReference type="GeneID" id="6940738"/>
<organism evidence="1 2">
    <name type="scientific">Mycobacterium phage Konstantine</name>
    <dbReference type="NCBI Taxonomy" id="563121"/>
    <lineage>
        <taxon>Viruses</taxon>
        <taxon>Duplodnaviria</taxon>
        <taxon>Heunggongvirae</taxon>
        <taxon>Uroviricota</taxon>
        <taxon>Caudoviricetes</taxon>
        <taxon>Konstantinevirus</taxon>
        <taxon>Konstantinevirus konstantine</taxon>
    </lineage>
</organism>
<evidence type="ECO:0000313" key="2">
    <source>
        <dbReference type="Proteomes" id="UP000002183"/>
    </source>
</evidence>
<gene>
    <name evidence="1" type="primary">36</name>
    <name evidence="1" type="ORF">KONSTANTINE_36</name>
</gene>
<name>B5U506_9CAUD</name>
<dbReference type="KEGG" id="vg:6940738"/>
<keyword evidence="2" id="KW-1185">Reference proteome</keyword>
<accession>B5U506</accession>
<dbReference type="RefSeq" id="YP_002242093.1">
    <property type="nucleotide sequence ID" value="NC_011292.1"/>
</dbReference>
<reference evidence="1 2" key="1">
    <citation type="submission" date="2008-09" db="EMBL/GenBank/DDBJ databases">
        <authorList>
            <person name="Tantoco A.T."/>
            <person name="Edgar R.H."/>
            <person name="Ko C."/>
            <person name="Chambers R.A."/>
            <person name="Jacobs-Sera D."/>
            <person name="Hendrix R.W."/>
            <person name="Hatfull G.F."/>
        </authorList>
    </citation>
    <scope>NUCLEOTIDE SEQUENCE [LARGE SCALE GENOMIC DNA]</scope>
</reference>
<sequence length="322" mass="33264">MTTGWWAERFVELEGIPSAEAFGNMGLGAGAVDLSLAGIPSAEAFGNMNVIGPPQDISMVGIPSAEAFGGSEVRPGAANVSLFGKASDQAFGNLTVTRGPVSVGLSSIPSQEAFGTMSVGYPISYDNSSAVGTSRVESGAFTIGADAKILLYWISCQTGSSTTDLDTTTASIDGQTMDRLPILVHSSNTSFKLVCFYKLNPPSGTNKKIVMTNFPAAACYYATGASTYKNVTAIGTPVSAQGNSISPTVIAASAPNRMVANAFMYSGAYSAYNQTRRGFKNTAAFVNQGLIWGDAPGAASVNFTHTMSSAGDWIGYAIPLIG</sequence>
<dbReference type="Proteomes" id="UP000002183">
    <property type="component" value="Segment"/>
</dbReference>